<keyword evidence="4" id="KW-1185">Reference proteome</keyword>
<protein>
    <submittedName>
        <fullName evidence="3">Uncharacterized protein</fullName>
    </submittedName>
</protein>
<feature type="region of interest" description="Disordered" evidence="1">
    <location>
        <begin position="210"/>
        <end position="297"/>
    </location>
</feature>
<dbReference type="AlphaFoldDB" id="A0A292PLF8"/>
<dbReference type="PANTHER" id="PTHR40623">
    <property type="entry name" value="INTEGRAL MEMBRANE PROTEIN"/>
    <property type="match status" value="1"/>
</dbReference>
<feature type="compositionally biased region" description="Polar residues" evidence="1">
    <location>
        <begin position="123"/>
        <end position="135"/>
    </location>
</feature>
<evidence type="ECO:0000313" key="3">
    <source>
        <dbReference type="EMBL" id="CUS07438.1"/>
    </source>
</evidence>
<keyword evidence="2" id="KW-0472">Membrane</keyword>
<proteinExistence type="predicted"/>
<feature type="region of interest" description="Disordered" evidence="1">
    <location>
        <begin position="84"/>
        <end position="198"/>
    </location>
</feature>
<organism evidence="3 4">
    <name type="scientific">Tuber aestivum</name>
    <name type="common">summer truffle</name>
    <dbReference type="NCBI Taxonomy" id="59557"/>
    <lineage>
        <taxon>Eukaryota</taxon>
        <taxon>Fungi</taxon>
        <taxon>Dikarya</taxon>
        <taxon>Ascomycota</taxon>
        <taxon>Pezizomycotina</taxon>
        <taxon>Pezizomycetes</taxon>
        <taxon>Pezizales</taxon>
        <taxon>Tuberaceae</taxon>
        <taxon>Tuber</taxon>
    </lineage>
</organism>
<dbReference type="PANTHER" id="PTHR40623:SF1">
    <property type="match status" value="1"/>
</dbReference>
<dbReference type="Proteomes" id="UP001412239">
    <property type="component" value="Unassembled WGS sequence"/>
</dbReference>
<evidence type="ECO:0000256" key="1">
    <source>
        <dbReference type="SAM" id="MobiDB-lite"/>
    </source>
</evidence>
<feature type="compositionally biased region" description="Polar residues" evidence="1">
    <location>
        <begin position="89"/>
        <end position="111"/>
    </location>
</feature>
<dbReference type="EMBL" id="LN891208">
    <property type="protein sequence ID" value="CUS07438.1"/>
    <property type="molecule type" value="Genomic_DNA"/>
</dbReference>
<evidence type="ECO:0000256" key="2">
    <source>
        <dbReference type="SAM" id="Phobius"/>
    </source>
</evidence>
<feature type="compositionally biased region" description="Low complexity" evidence="1">
    <location>
        <begin position="251"/>
        <end position="263"/>
    </location>
</feature>
<name>A0A292PLF8_9PEZI</name>
<feature type="compositionally biased region" description="Low complexity" evidence="1">
    <location>
        <begin position="175"/>
        <end position="191"/>
    </location>
</feature>
<sequence length="333" mass="35248">MGWFGDLELGAKYGIILGSLVVLVFAAGFLKLFHIRYQARKFNREAKAKAANEEGKTEHIALNQREEDEGDLFGIRALERGFTGGVAQSRPTSPNTAANRSTSTLVPSTVNIPFGQKSAGSLAGSSRSETNSTLTIEVGNPKGVTISNGRTSPRPGEIAVDMNLNVPESPRMPRSPDSSRAPSISSAQSSPTLRPVAGVAIPSSGLGMQFGQDGTVSPRIQAKAPTKVVTGSSRGMIAQPHSASLVDRTPSLSPSSSSCSTASKEGKSTNYGNRSDAPYASQRPYQGHNPSIRVDGPDHPCEPFPICSCKSAWCVQANVTQLHGNDKGGWKRW</sequence>
<reference evidence="3" key="1">
    <citation type="submission" date="2015-10" db="EMBL/GenBank/DDBJ databases">
        <authorList>
            <person name="Regsiter A."/>
            <person name="william w."/>
        </authorList>
    </citation>
    <scope>NUCLEOTIDE SEQUENCE</scope>
    <source>
        <strain evidence="3">Montdore</strain>
    </source>
</reference>
<keyword evidence="2" id="KW-1133">Transmembrane helix</keyword>
<accession>A0A292PLF8</accession>
<evidence type="ECO:0000313" key="4">
    <source>
        <dbReference type="Proteomes" id="UP001412239"/>
    </source>
</evidence>
<gene>
    <name evidence="3" type="ORF">GSTUAT00008455001</name>
</gene>
<keyword evidence="2" id="KW-0812">Transmembrane</keyword>
<feature type="transmembrane region" description="Helical" evidence="2">
    <location>
        <begin position="13"/>
        <end position="33"/>
    </location>
</feature>